<feature type="domain" description="FCP1 homology" evidence="14">
    <location>
        <begin position="229"/>
        <end position="403"/>
    </location>
</feature>
<dbReference type="Proteomes" id="UP000612746">
    <property type="component" value="Unassembled WGS sequence"/>
</dbReference>
<organism evidence="15 16">
    <name type="scientific">Umbelopsis vinacea</name>
    <dbReference type="NCBI Taxonomy" id="44442"/>
    <lineage>
        <taxon>Eukaryota</taxon>
        <taxon>Fungi</taxon>
        <taxon>Fungi incertae sedis</taxon>
        <taxon>Mucoromycota</taxon>
        <taxon>Mucoromycotina</taxon>
        <taxon>Umbelopsidomycetes</taxon>
        <taxon>Umbelopsidales</taxon>
        <taxon>Umbelopsidaceae</taxon>
        <taxon>Umbelopsis</taxon>
    </lineage>
</organism>
<comment type="catalytic activity">
    <reaction evidence="10">
        <text>O-phospho-L-seryl-[protein] + H2O = L-seryl-[protein] + phosphate</text>
        <dbReference type="Rhea" id="RHEA:20629"/>
        <dbReference type="Rhea" id="RHEA-COMP:9863"/>
        <dbReference type="Rhea" id="RHEA-COMP:11604"/>
        <dbReference type="ChEBI" id="CHEBI:15377"/>
        <dbReference type="ChEBI" id="CHEBI:29999"/>
        <dbReference type="ChEBI" id="CHEBI:43474"/>
        <dbReference type="ChEBI" id="CHEBI:83421"/>
        <dbReference type="EC" id="3.1.3.16"/>
    </reaction>
</comment>
<keyword evidence="6" id="KW-0460">Magnesium</keyword>
<proteinExistence type="predicted"/>
<evidence type="ECO:0000259" key="14">
    <source>
        <dbReference type="PROSITE" id="PS50969"/>
    </source>
</evidence>
<dbReference type="PROSITE" id="PS50969">
    <property type="entry name" value="FCP1"/>
    <property type="match status" value="1"/>
</dbReference>
<keyword evidence="5" id="KW-0378">Hydrolase</keyword>
<feature type="domain" description="Ubiquitin-like" evidence="13">
    <location>
        <begin position="46"/>
        <end position="105"/>
    </location>
</feature>
<evidence type="ECO:0000256" key="1">
    <source>
        <dbReference type="ARBA" id="ARBA00001946"/>
    </source>
</evidence>
<dbReference type="InterPro" id="IPR023214">
    <property type="entry name" value="HAD_sf"/>
</dbReference>
<keyword evidence="8" id="KW-0539">Nucleus</keyword>
<dbReference type="OrthoDB" id="1711508at2759"/>
<dbReference type="Gene3D" id="3.40.50.1000">
    <property type="entry name" value="HAD superfamily/HAD-like"/>
    <property type="match status" value="1"/>
</dbReference>
<dbReference type="InterPro" id="IPR029071">
    <property type="entry name" value="Ubiquitin-like_domsf"/>
</dbReference>
<dbReference type="EC" id="3.1.3.16" evidence="3"/>
<dbReference type="Pfam" id="PF03031">
    <property type="entry name" value="NIF"/>
    <property type="match status" value="1"/>
</dbReference>
<evidence type="ECO:0000313" key="16">
    <source>
        <dbReference type="Proteomes" id="UP000612746"/>
    </source>
</evidence>
<dbReference type="PROSITE" id="PS50053">
    <property type="entry name" value="UBIQUITIN_2"/>
    <property type="match status" value="1"/>
</dbReference>
<evidence type="ECO:0000256" key="7">
    <source>
        <dbReference type="ARBA" id="ARBA00022912"/>
    </source>
</evidence>
<comment type="subcellular location">
    <subcellularLocation>
        <location evidence="2">Nucleus</location>
    </subcellularLocation>
</comment>
<evidence type="ECO:0000256" key="4">
    <source>
        <dbReference type="ARBA" id="ARBA00022723"/>
    </source>
</evidence>
<dbReference type="PANTHER" id="PTHR48493">
    <property type="entry name" value="UBIQUITIN-LIKE DOMAIN-CONTAINING CTD PHOSPHATASE 1"/>
    <property type="match status" value="1"/>
</dbReference>
<name>A0A8H7U8A8_9FUNG</name>
<dbReference type="AlphaFoldDB" id="A0A8H7U8A8"/>
<evidence type="ECO:0000256" key="3">
    <source>
        <dbReference type="ARBA" id="ARBA00013081"/>
    </source>
</evidence>
<evidence type="ECO:0000256" key="5">
    <source>
        <dbReference type="ARBA" id="ARBA00022801"/>
    </source>
</evidence>
<dbReference type="InterPro" id="IPR036412">
    <property type="entry name" value="HAD-like_sf"/>
</dbReference>
<dbReference type="GO" id="GO:0090364">
    <property type="term" value="P:regulation of proteasome assembly"/>
    <property type="evidence" value="ECO:0007669"/>
    <property type="project" value="InterPro"/>
</dbReference>
<dbReference type="InterPro" id="IPR051658">
    <property type="entry name" value="UBLCP1"/>
</dbReference>
<comment type="catalytic activity">
    <reaction evidence="11">
        <text>O-phospho-L-threonyl-[protein] + H2O = L-threonyl-[protein] + phosphate</text>
        <dbReference type="Rhea" id="RHEA:47004"/>
        <dbReference type="Rhea" id="RHEA-COMP:11060"/>
        <dbReference type="Rhea" id="RHEA-COMP:11605"/>
        <dbReference type="ChEBI" id="CHEBI:15377"/>
        <dbReference type="ChEBI" id="CHEBI:30013"/>
        <dbReference type="ChEBI" id="CHEBI:43474"/>
        <dbReference type="ChEBI" id="CHEBI:61977"/>
        <dbReference type="EC" id="3.1.3.16"/>
    </reaction>
</comment>
<dbReference type="InterPro" id="IPR000626">
    <property type="entry name" value="Ubiquitin-like_dom"/>
</dbReference>
<sequence>MDQQNLSVQQDAAHLLQPTNENNKRALQTDGEGQEHSHNKKRPMTFIASWQKKTYTMSCTPEETVEQLKLKLQGLTNVRPQNMKLLNLVKGKLPSDDTCLESLSLRRKPGSNAVEFLMLGTADANIFKDPDQVDTLPDVLNDLEYDYFPSDHPTHLDQAKVQKKLKETTEKVGKLNGKMARTCFLEILTCLFCSLDDDPDDQPVKRRYGLKRMSNMASPLTNIMLLETTIVGKKLLVMDLDYTLFDCKSPASHISELMRPGMHSYLTSAYEHYDIVIWSQTSWRTLEAKVTELGILSHPDYKIAFGEWVSFFAMLVMDITTMISVTTLKADGSEFKHQVKALDIIWSKFPQFSAKNTIHVDDLSRNFALNPKCGLKISAFKHAPVKRLTDRELYYVARYLLLIVNVDDFTLLNHKRWRSYPGVLE</sequence>
<dbReference type="PANTHER" id="PTHR48493:SF1">
    <property type="entry name" value="UBIQUITIN-LIKE DOMAIN-CONTAINING CTD PHOSPHATASE 1"/>
    <property type="match status" value="1"/>
</dbReference>
<evidence type="ECO:0000256" key="10">
    <source>
        <dbReference type="ARBA" id="ARBA00047761"/>
    </source>
</evidence>
<dbReference type="Gene3D" id="3.10.20.90">
    <property type="entry name" value="Phosphatidylinositol 3-kinase Catalytic Subunit, Chain A, domain 1"/>
    <property type="match status" value="1"/>
</dbReference>
<feature type="region of interest" description="Disordered" evidence="12">
    <location>
        <begin position="14"/>
        <end position="43"/>
    </location>
</feature>
<dbReference type="EMBL" id="JAEPRA010000021">
    <property type="protein sequence ID" value="KAG2172970.1"/>
    <property type="molecule type" value="Genomic_DNA"/>
</dbReference>
<evidence type="ECO:0000313" key="15">
    <source>
        <dbReference type="EMBL" id="KAG2172970.1"/>
    </source>
</evidence>
<dbReference type="SUPFAM" id="SSF54236">
    <property type="entry name" value="Ubiquitin-like"/>
    <property type="match status" value="1"/>
</dbReference>
<comment type="caution">
    <text evidence="15">The sequence shown here is derived from an EMBL/GenBank/DDBJ whole genome shotgun (WGS) entry which is preliminary data.</text>
</comment>
<keyword evidence="16" id="KW-1185">Reference proteome</keyword>
<dbReference type="GO" id="GO:0005634">
    <property type="term" value="C:nucleus"/>
    <property type="evidence" value="ECO:0007669"/>
    <property type="project" value="UniProtKB-SubCell"/>
</dbReference>
<evidence type="ECO:0000256" key="12">
    <source>
        <dbReference type="SAM" id="MobiDB-lite"/>
    </source>
</evidence>
<dbReference type="InterPro" id="IPR011943">
    <property type="entry name" value="HAD-SF_hydro_IIID"/>
</dbReference>
<dbReference type="InterPro" id="IPR004274">
    <property type="entry name" value="FCP1_dom"/>
</dbReference>
<protein>
    <recommendedName>
        <fullName evidence="3">protein-serine/threonine phosphatase</fullName>
        <ecNumber evidence="3">3.1.3.16</ecNumber>
    </recommendedName>
    <alternativeName>
        <fullName evidence="9">Nuclear proteasome inhibitor UBLCP1</fullName>
    </alternativeName>
</protein>
<evidence type="ECO:0000259" key="13">
    <source>
        <dbReference type="PROSITE" id="PS50053"/>
    </source>
</evidence>
<evidence type="ECO:0000256" key="8">
    <source>
        <dbReference type="ARBA" id="ARBA00023242"/>
    </source>
</evidence>
<comment type="cofactor">
    <cofactor evidence="1">
        <name>Mg(2+)</name>
        <dbReference type="ChEBI" id="CHEBI:18420"/>
    </cofactor>
</comment>
<dbReference type="GO" id="GO:0004722">
    <property type="term" value="F:protein serine/threonine phosphatase activity"/>
    <property type="evidence" value="ECO:0007669"/>
    <property type="project" value="UniProtKB-EC"/>
</dbReference>
<dbReference type="Pfam" id="PF00240">
    <property type="entry name" value="ubiquitin"/>
    <property type="match status" value="1"/>
</dbReference>
<keyword evidence="7" id="KW-0904">Protein phosphatase</keyword>
<evidence type="ECO:0000256" key="11">
    <source>
        <dbReference type="ARBA" id="ARBA00048336"/>
    </source>
</evidence>
<gene>
    <name evidence="15" type="ORF">INT44_004711</name>
</gene>
<evidence type="ECO:0000256" key="2">
    <source>
        <dbReference type="ARBA" id="ARBA00004123"/>
    </source>
</evidence>
<accession>A0A8H7U8A8</accession>
<dbReference type="SMART" id="SM00577">
    <property type="entry name" value="CPDc"/>
    <property type="match status" value="1"/>
</dbReference>
<reference evidence="15" key="1">
    <citation type="submission" date="2020-12" db="EMBL/GenBank/DDBJ databases">
        <title>Metabolic potential, ecology and presence of endohyphal bacteria is reflected in genomic diversity of Mucoromycotina.</title>
        <authorList>
            <person name="Muszewska A."/>
            <person name="Okrasinska A."/>
            <person name="Steczkiewicz K."/>
            <person name="Drgas O."/>
            <person name="Orlowska M."/>
            <person name="Perlinska-Lenart U."/>
            <person name="Aleksandrzak-Piekarczyk T."/>
            <person name="Szatraj K."/>
            <person name="Zielenkiewicz U."/>
            <person name="Pilsyk S."/>
            <person name="Malc E."/>
            <person name="Mieczkowski P."/>
            <person name="Kruszewska J.S."/>
            <person name="Biernat P."/>
            <person name="Pawlowska J."/>
        </authorList>
    </citation>
    <scope>NUCLEOTIDE SEQUENCE</scope>
    <source>
        <strain evidence="15">WA0000051536</strain>
    </source>
</reference>
<keyword evidence="4" id="KW-0479">Metal-binding</keyword>
<dbReference type="NCBIfam" id="TIGR02245">
    <property type="entry name" value="HAD_IIID1"/>
    <property type="match status" value="1"/>
</dbReference>
<evidence type="ECO:0000256" key="6">
    <source>
        <dbReference type="ARBA" id="ARBA00022842"/>
    </source>
</evidence>
<dbReference type="SUPFAM" id="SSF56784">
    <property type="entry name" value="HAD-like"/>
    <property type="match status" value="1"/>
</dbReference>
<dbReference type="GO" id="GO:0046872">
    <property type="term" value="F:metal ion binding"/>
    <property type="evidence" value="ECO:0007669"/>
    <property type="project" value="UniProtKB-KW"/>
</dbReference>
<evidence type="ECO:0000256" key="9">
    <source>
        <dbReference type="ARBA" id="ARBA00032039"/>
    </source>
</evidence>